<dbReference type="InParanoid" id="B8MDP5"/>
<dbReference type="AlphaFoldDB" id="B8MDP5"/>
<organism evidence="1 2">
    <name type="scientific">Talaromyces stipitatus (strain ATCC 10500 / CBS 375.48 / QM 6759 / NRRL 1006)</name>
    <name type="common">Penicillium stipitatum</name>
    <dbReference type="NCBI Taxonomy" id="441959"/>
    <lineage>
        <taxon>Eukaryota</taxon>
        <taxon>Fungi</taxon>
        <taxon>Dikarya</taxon>
        <taxon>Ascomycota</taxon>
        <taxon>Pezizomycotina</taxon>
        <taxon>Eurotiomycetes</taxon>
        <taxon>Eurotiomycetidae</taxon>
        <taxon>Eurotiales</taxon>
        <taxon>Trichocomaceae</taxon>
        <taxon>Talaromyces</taxon>
        <taxon>Talaromyces sect. Talaromyces</taxon>
    </lineage>
</organism>
<protein>
    <submittedName>
        <fullName evidence="1">Uncharacterized protein</fullName>
    </submittedName>
</protein>
<keyword evidence="2" id="KW-1185">Reference proteome</keyword>
<dbReference type="EMBL" id="EQ962655">
    <property type="protein sequence ID" value="EED18274.1"/>
    <property type="molecule type" value="Genomic_DNA"/>
</dbReference>
<dbReference type="GeneID" id="8100008"/>
<dbReference type="RefSeq" id="XP_002482266.1">
    <property type="nucleotide sequence ID" value="XM_002482221.1"/>
</dbReference>
<accession>B8MDP5</accession>
<evidence type="ECO:0000313" key="1">
    <source>
        <dbReference type="EMBL" id="EED18274.1"/>
    </source>
</evidence>
<dbReference type="OrthoDB" id="508139at2759"/>
<proteinExistence type="predicted"/>
<gene>
    <name evidence="1" type="ORF">TSTA_120240</name>
</gene>
<evidence type="ECO:0000313" key="2">
    <source>
        <dbReference type="Proteomes" id="UP000001745"/>
    </source>
</evidence>
<dbReference type="VEuPathDB" id="FungiDB:TSTA_120240"/>
<name>B8MDP5_TALSN</name>
<sequence>MATESDIGKGHTAVCNALLIRRNEIADRFWNDMEEPDHALVELAFEVFDRYGCIQPKFKNHPIKWGFHAIPDLTEKKSRHFFVVTSPKIRFSEIGHENRQRDDADDE</sequence>
<dbReference type="HOGENOM" id="CLU_2211732_0_0_1"/>
<reference evidence="2" key="1">
    <citation type="journal article" date="2015" name="Genome Announc.">
        <title>Genome sequence of the AIDS-associated pathogen Penicillium marneffei (ATCC18224) and its near taxonomic relative Talaromyces stipitatus (ATCC10500).</title>
        <authorList>
            <person name="Nierman W.C."/>
            <person name="Fedorova-Abrams N.D."/>
            <person name="Andrianopoulos A."/>
        </authorList>
    </citation>
    <scope>NUCLEOTIDE SEQUENCE [LARGE SCALE GENOMIC DNA]</scope>
    <source>
        <strain evidence="2">ATCC 10500 / CBS 375.48 / QM 6759 / NRRL 1006</strain>
    </source>
</reference>
<dbReference type="Proteomes" id="UP000001745">
    <property type="component" value="Unassembled WGS sequence"/>
</dbReference>